<evidence type="ECO:0000256" key="2">
    <source>
        <dbReference type="ARBA" id="ARBA00023043"/>
    </source>
</evidence>
<evidence type="ECO:0000256" key="4">
    <source>
        <dbReference type="SAM" id="MobiDB-lite"/>
    </source>
</evidence>
<dbReference type="OrthoDB" id="432895at2759"/>
<dbReference type="PANTHER" id="PTHR24171">
    <property type="entry name" value="ANKYRIN REPEAT DOMAIN-CONTAINING PROTEIN 39-RELATED"/>
    <property type="match status" value="1"/>
</dbReference>
<organism evidence="5 6">
    <name type="scientific">Polarella glacialis</name>
    <name type="common">Dinoflagellate</name>
    <dbReference type="NCBI Taxonomy" id="89957"/>
    <lineage>
        <taxon>Eukaryota</taxon>
        <taxon>Sar</taxon>
        <taxon>Alveolata</taxon>
        <taxon>Dinophyceae</taxon>
        <taxon>Suessiales</taxon>
        <taxon>Suessiaceae</taxon>
        <taxon>Polarella</taxon>
    </lineage>
</organism>
<dbReference type="Pfam" id="PF12796">
    <property type="entry name" value="Ank_2"/>
    <property type="match status" value="1"/>
</dbReference>
<keyword evidence="1" id="KW-0677">Repeat</keyword>
<name>A0A813HM00_POLGL</name>
<evidence type="ECO:0000256" key="3">
    <source>
        <dbReference type="PROSITE-ProRule" id="PRU00023"/>
    </source>
</evidence>
<protein>
    <submittedName>
        <fullName evidence="5">Uncharacterized protein</fullName>
    </submittedName>
</protein>
<feature type="region of interest" description="Disordered" evidence="4">
    <location>
        <begin position="304"/>
        <end position="423"/>
    </location>
</feature>
<dbReference type="SUPFAM" id="SSF48403">
    <property type="entry name" value="Ankyrin repeat"/>
    <property type="match status" value="1"/>
</dbReference>
<keyword evidence="2 3" id="KW-0040">ANK repeat</keyword>
<dbReference type="EMBL" id="CAJNNV010032002">
    <property type="protein sequence ID" value="CAE8638568.1"/>
    <property type="molecule type" value="Genomic_DNA"/>
</dbReference>
<dbReference type="GO" id="GO:0085020">
    <property type="term" value="P:protein K6-linked ubiquitination"/>
    <property type="evidence" value="ECO:0007669"/>
    <property type="project" value="TreeGrafter"/>
</dbReference>
<keyword evidence="6" id="KW-1185">Reference proteome</keyword>
<sequence>MADTEDSSAMPVADGAAAHDSGLPEQKPGTEEAPEGGEVAEEKADGAPAVTEENLTEGQGASTSASASSSEIKLAAATTKTRAAGDRPDAEDAGSEGMPGLDQTATAPAEESEAPARPAKRGPSFPSILAELGLKVTAKGGVLLPESRRTLLKRRREMRTLALGEMSAEDRLVAIADDEARRAGSKQKVRGRASHKGAIGVQLNEMQSDLFYGSHQGNLEACRTALGAGVDINTRTNADLDGVGTAATALHVASHRGHEDVVAALLRAGADPLLASGRAETAVQLATRMGHVGVVKLVREAGGAPSGADGMSQLMNSAPASWDDGKRRKLQKALAPPPRPISTLPRAPVPPNAHRSGDDRHSEHPGDGGEDGRDSARGDDYMAIARHSGKSGGDRSGKGKGKKGDGKGKGKDGKKGWKGKGKD</sequence>
<dbReference type="Proteomes" id="UP000654075">
    <property type="component" value="Unassembled WGS sequence"/>
</dbReference>
<dbReference type="Gene3D" id="1.25.40.20">
    <property type="entry name" value="Ankyrin repeat-containing domain"/>
    <property type="match status" value="1"/>
</dbReference>
<dbReference type="PROSITE" id="PS50088">
    <property type="entry name" value="ANK_REPEAT"/>
    <property type="match status" value="1"/>
</dbReference>
<dbReference type="AlphaFoldDB" id="A0A813HM00"/>
<dbReference type="GO" id="GO:0004842">
    <property type="term" value="F:ubiquitin-protein transferase activity"/>
    <property type="evidence" value="ECO:0007669"/>
    <property type="project" value="TreeGrafter"/>
</dbReference>
<dbReference type="InterPro" id="IPR036770">
    <property type="entry name" value="Ankyrin_rpt-contain_sf"/>
</dbReference>
<feature type="compositionally biased region" description="Basic and acidic residues" evidence="4">
    <location>
        <begin position="355"/>
        <end position="380"/>
    </location>
</feature>
<feature type="compositionally biased region" description="Basic and acidic residues" evidence="4">
    <location>
        <begin position="392"/>
        <end position="423"/>
    </location>
</feature>
<comment type="caution">
    <text evidence="5">The sequence shown here is derived from an EMBL/GenBank/DDBJ whole genome shotgun (WGS) entry which is preliminary data.</text>
</comment>
<feature type="region of interest" description="Disordered" evidence="4">
    <location>
        <begin position="1"/>
        <end position="123"/>
    </location>
</feature>
<evidence type="ECO:0000313" key="6">
    <source>
        <dbReference type="Proteomes" id="UP000654075"/>
    </source>
</evidence>
<accession>A0A813HM00</accession>
<evidence type="ECO:0000313" key="5">
    <source>
        <dbReference type="EMBL" id="CAE8638568.1"/>
    </source>
</evidence>
<dbReference type="SMART" id="SM00248">
    <property type="entry name" value="ANK"/>
    <property type="match status" value="3"/>
</dbReference>
<dbReference type="PROSITE" id="PS50297">
    <property type="entry name" value="ANK_REP_REGION"/>
    <property type="match status" value="1"/>
</dbReference>
<reference evidence="5" key="1">
    <citation type="submission" date="2021-02" db="EMBL/GenBank/DDBJ databases">
        <authorList>
            <person name="Dougan E. K."/>
            <person name="Rhodes N."/>
            <person name="Thang M."/>
            <person name="Chan C."/>
        </authorList>
    </citation>
    <scope>NUCLEOTIDE SEQUENCE</scope>
</reference>
<gene>
    <name evidence="5" type="ORF">PGLA1383_LOCUS53732</name>
</gene>
<feature type="repeat" description="ANK" evidence="3">
    <location>
        <begin position="245"/>
        <end position="277"/>
    </location>
</feature>
<dbReference type="PANTHER" id="PTHR24171:SF8">
    <property type="entry name" value="BRCA1-ASSOCIATED RING DOMAIN PROTEIN 1"/>
    <property type="match status" value="1"/>
</dbReference>
<dbReference type="InterPro" id="IPR002110">
    <property type="entry name" value="Ankyrin_rpt"/>
</dbReference>
<evidence type="ECO:0000256" key="1">
    <source>
        <dbReference type="ARBA" id="ARBA00022737"/>
    </source>
</evidence>
<proteinExistence type="predicted"/>
<feature type="compositionally biased region" description="Low complexity" evidence="4">
    <location>
        <begin position="61"/>
        <end position="82"/>
    </location>
</feature>